<comment type="caution">
    <text evidence="1">The sequence shown here is derived from an EMBL/GenBank/DDBJ whole genome shotgun (WGS) entry which is preliminary data.</text>
</comment>
<dbReference type="EMBL" id="BMFD01000005">
    <property type="protein sequence ID" value="GGC40386.1"/>
    <property type="molecule type" value="Genomic_DNA"/>
</dbReference>
<evidence type="ECO:0000313" key="1">
    <source>
        <dbReference type="EMBL" id="GGC40386.1"/>
    </source>
</evidence>
<name>A0ABQ1ML27_9BACT</name>
<accession>A0ABQ1ML27</accession>
<gene>
    <name evidence="1" type="ORF">GCM10010993_18850</name>
</gene>
<keyword evidence="2" id="KW-1185">Reference proteome</keyword>
<dbReference type="RefSeq" id="WP_188442122.1">
    <property type="nucleotide sequence ID" value="NZ_BMFD01000005.1"/>
</dbReference>
<reference evidence="2" key="1">
    <citation type="journal article" date="2019" name="Int. J. Syst. Evol. Microbiol.">
        <title>The Global Catalogue of Microorganisms (GCM) 10K type strain sequencing project: providing services to taxonomists for standard genome sequencing and annotation.</title>
        <authorList>
            <consortium name="The Broad Institute Genomics Platform"/>
            <consortium name="The Broad Institute Genome Sequencing Center for Infectious Disease"/>
            <person name="Wu L."/>
            <person name="Ma J."/>
        </authorList>
    </citation>
    <scope>NUCLEOTIDE SEQUENCE [LARGE SCALE GENOMIC DNA]</scope>
    <source>
        <strain evidence="2">CGMCC 1.12479</strain>
    </source>
</reference>
<proteinExistence type="predicted"/>
<evidence type="ECO:0000313" key="2">
    <source>
        <dbReference type="Proteomes" id="UP000635885"/>
    </source>
</evidence>
<organism evidence="1 2">
    <name type="scientific">Belliella aquatica</name>
    <dbReference type="NCBI Taxonomy" id="1323734"/>
    <lineage>
        <taxon>Bacteria</taxon>
        <taxon>Pseudomonadati</taxon>
        <taxon>Bacteroidota</taxon>
        <taxon>Cytophagia</taxon>
        <taxon>Cytophagales</taxon>
        <taxon>Cyclobacteriaceae</taxon>
        <taxon>Belliella</taxon>
    </lineage>
</organism>
<sequence length="277" mass="32872">MKGKISPIFRLFDAQFKEAKNAFLTLGKQYKGKKAVELEQKLIFLEIYLDLISKIHFEEEKLKFEIFKPFKEIFRGLKKTKHLKLVLEELNKVKLKNNLTYNSYEKFLLDEKKDHYNKIYDLILSTPLGTWEKFYESVYQNSAGLQPLMVNTATTQIINEELDFFNLDNKSKLDNKALKDIYEGLRVIIALENIRIESGLNAIFVSEVHDKMKLLQASLLSWYQNQLFTQHLVYFFGEKDDISKKYKDLLTELKTEKKKYTLTVEKQCKYLFDRILD</sequence>
<protein>
    <submittedName>
        <fullName evidence="1">Uncharacterized protein</fullName>
    </submittedName>
</protein>
<dbReference type="Proteomes" id="UP000635885">
    <property type="component" value="Unassembled WGS sequence"/>
</dbReference>